<keyword evidence="7" id="KW-0319">Glycerol metabolism</keyword>
<keyword evidence="6" id="KW-0808">Transferase</keyword>
<dbReference type="GO" id="GO:0006071">
    <property type="term" value="P:glycerol metabolic process"/>
    <property type="evidence" value="ECO:0007669"/>
    <property type="project" value="UniProtKB-KW"/>
</dbReference>
<name>A0A7W9PMH5_9NOCA</name>
<dbReference type="PANTHER" id="PTHR31650:SF1">
    <property type="entry name" value="WAX ESTER SYNTHASE_DIACYLGLYCEROL ACYLTRANSFERASE 4-RELATED"/>
    <property type="match status" value="1"/>
</dbReference>
<dbReference type="GO" id="GO:0071731">
    <property type="term" value="P:response to nitric oxide"/>
    <property type="evidence" value="ECO:0007669"/>
    <property type="project" value="TreeGrafter"/>
</dbReference>
<dbReference type="UniPathway" id="UPA00282"/>
<dbReference type="GO" id="GO:0004144">
    <property type="term" value="F:diacylglycerol O-acyltransferase activity"/>
    <property type="evidence" value="ECO:0007669"/>
    <property type="project" value="UniProtKB-EC"/>
</dbReference>
<sequence length="419" mass="45522">MSTLDMPTTAMDRTLRGLVSSEIQLNIGAVLHFDGQPPQLGDIRDYIGTRLAALPALAAWMPQGARRWTVVDEVDLSSHVAEYVVPVQENLEQVVVELAKTPLPEDAPHWRMWLLRGYAPDRYALLYLVHHSVQDGAGMLRTLESLFAPGVPESESSAAYHGFAQNPRASARTRMQCAATDLRSLRSLGTWDLPESRPTHEVGFAWSRVPTGTLTSIARASGCTRNDVYVAALAHALASWQSEIRGTADLPDMPLLVSANVRRPDEVALAGNRTAISYLRLPGTPLPFDQRLAGTVSATVPLKSPTVRAALRRNFDSTPAWLMRTTFSALSTPRRAPTSVSNVVLRHPLALHGDPVTAIDPITTTLGGLPLSVLLLVNGDTATACFRASAGLPGLDRIHRTWEQTLLSWESDAATLSRS</sequence>
<comment type="caution">
    <text evidence="12">The sequence shown here is derived from an EMBL/GenBank/DDBJ whole genome shotgun (WGS) entry which is preliminary data.</text>
</comment>
<keyword evidence="9" id="KW-0012">Acyltransferase</keyword>
<dbReference type="GO" id="GO:0019432">
    <property type="term" value="P:triglyceride biosynthetic process"/>
    <property type="evidence" value="ECO:0007669"/>
    <property type="project" value="UniProtKB-UniPathway"/>
</dbReference>
<comment type="catalytic activity">
    <reaction evidence="10">
        <text>an acyl-CoA + a 1,2-diacyl-sn-glycerol = a triacyl-sn-glycerol + CoA</text>
        <dbReference type="Rhea" id="RHEA:10868"/>
        <dbReference type="ChEBI" id="CHEBI:17815"/>
        <dbReference type="ChEBI" id="CHEBI:57287"/>
        <dbReference type="ChEBI" id="CHEBI:58342"/>
        <dbReference type="ChEBI" id="CHEBI:64615"/>
        <dbReference type="EC" id="2.3.1.20"/>
    </reaction>
</comment>
<evidence type="ECO:0000313" key="13">
    <source>
        <dbReference type="Proteomes" id="UP000540412"/>
    </source>
</evidence>
<organism evidence="12 13">
    <name type="scientific">Nocardia transvalensis</name>
    <dbReference type="NCBI Taxonomy" id="37333"/>
    <lineage>
        <taxon>Bacteria</taxon>
        <taxon>Bacillati</taxon>
        <taxon>Actinomycetota</taxon>
        <taxon>Actinomycetes</taxon>
        <taxon>Mycobacteriales</taxon>
        <taxon>Nocardiaceae</taxon>
        <taxon>Nocardia</taxon>
    </lineage>
</organism>
<evidence type="ECO:0000256" key="2">
    <source>
        <dbReference type="ARBA" id="ARBA00005189"/>
    </source>
</evidence>
<proteinExistence type="inferred from homology"/>
<dbReference type="InterPro" id="IPR023213">
    <property type="entry name" value="CAT-like_dom_sf"/>
</dbReference>
<dbReference type="PANTHER" id="PTHR31650">
    <property type="entry name" value="O-ACYLTRANSFERASE (WSD1-LIKE) FAMILY PROTEIN"/>
    <property type="match status" value="1"/>
</dbReference>
<accession>A0A7W9PMH5</accession>
<comment type="pathway">
    <text evidence="2">Lipid metabolism.</text>
</comment>
<feature type="domain" description="O-acyltransferase WSD1-like N-terminal" evidence="11">
    <location>
        <begin position="42"/>
        <end position="173"/>
    </location>
</feature>
<evidence type="ECO:0000256" key="5">
    <source>
        <dbReference type="ARBA" id="ARBA00022516"/>
    </source>
</evidence>
<reference evidence="12 13" key="1">
    <citation type="submission" date="2020-08" db="EMBL/GenBank/DDBJ databases">
        <title>Sequencing the genomes of 1000 actinobacteria strains.</title>
        <authorList>
            <person name="Klenk H.-P."/>
        </authorList>
    </citation>
    <scope>NUCLEOTIDE SEQUENCE [LARGE SCALE GENOMIC DNA]</scope>
    <source>
        <strain evidence="12 13">DSM 43582</strain>
    </source>
</reference>
<evidence type="ECO:0000256" key="6">
    <source>
        <dbReference type="ARBA" id="ARBA00022679"/>
    </source>
</evidence>
<dbReference type="Gene3D" id="3.30.559.10">
    <property type="entry name" value="Chloramphenicol acetyltransferase-like domain"/>
    <property type="match status" value="1"/>
</dbReference>
<dbReference type="Gene3D" id="3.30.559.30">
    <property type="entry name" value="Nonribosomal peptide synthetase, condensation domain"/>
    <property type="match status" value="1"/>
</dbReference>
<comment type="pathway">
    <text evidence="1">Glycerolipid metabolism; triacylglycerol biosynthesis.</text>
</comment>
<dbReference type="InterPro" id="IPR045034">
    <property type="entry name" value="O-acyltransferase_WSD1-like"/>
</dbReference>
<dbReference type="Pfam" id="PF03007">
    <property type="entry name" value="WS_DGAT_cat"/>
    <property type="match status" value="1"/>
</dbReference>
<dbReference type="EMBL" id="JACHIT010000002">
    <property type="protein sequence ID" value="MBB5918389.1"/>
    <property type="molecule type" value="Genomic_DNA"/>
</dbReference>
<dbReference type="RefSeq" id="WP_083905887.1">
    <property type="nucleotide sequence ID" value="NZ_JACHIT010000002.1"/>
</dbReference>
<dbReference type="GO" id="GO:0001666">
    <property type="term" value="P:response to hypoxia"/>
    <property type="evidence" value="ECO:0007669"/>
    <property type="project" value="TreeGrafter"/>
</dbReference>
<dbReference type="EC" id="2.3.1.20" evidence="4"/>
<gene>
    <name evidence="12" type="ORF">BJY24_007301</name>
</gene>
<evidence type="ECO:0000256" key="9">
    <source>
        <dbReference type="ARBA" id="ARBA00023315"/>
    </source>
</evidence>
<protein>
    <recommendedName>
        <fullName evidence="4">diacylglycerol O-acyltransferase</fullName>
        <ecNumber evidence="4">2.3.1.20</ecNumber>
    </recommendedName>
</protein>
<evidence type="ECO:0000256" key="10">
    <source>
        <dbReference type="ARBA" id="ARBA00048109"/>
    </source>
</evidence>
<dbReference type="Proteomes" id="UP000540412">
    <property type="component" value="Unassembled WGS sequence"/>
</dbReference>
<dbReference type="AlphaFoldDB" id="A0A7W9PMH5"/>
<evidence type="ECO:0000313" key="12">
    <source>
        <dbReference type="EMBL" id="MBB5918389.1"/>
    </source>
</evidence>
<evidence type="ECO:0000256" key="4">
    <source>
        <dbReference type="ARBA" id="ARBA00013244"/>
    </source>
</evidence>
<evidence type="ECO:0000256" key="8">
    <source>
        <dbReference type="ARBA" id="ARBA00023098"/>
    </source>
</evidence>
<evidence type="ECO:0000256" key="7">
    <source>
        <dbReference type="ARBA" id="ARBA00022798"/>
    </source>
</evidence>
<evidence type="ECO:0000259" key="11">
    <source>
        <dbReference type="Pfam" id="PF03007"/>
    </source>
</evidence>
<dbReference type="GO" id="GO:0051701">
    <property type="term" value="P:biological process involved in interaction with host"/>
    <property type="evidence" value="ECO:0007669"/>
    <property type="project" value="TreeGrafter"/>
</dbReference>
<keyword evidence="5" id="KW-0444">Lipid biosynthesis</keyword>
<comment type="similarity">
    <text evidence="3">Belongs to the long-chain O-acyltransferase family.</text>
</comment>
<dbReference type="GO" id="GO:0005886">
    <property type="term" value="C:plasma membrane"/>
    <property type="evidence" value="ECO:0007669"/>
    <property type="project" value="TreeGrafter"/>
</dbReference>
<dbReference type="InterPro" id="IPR004255">
    <property type="entry name" value="O-acyltransferase_WSD1_N"/>
</dbReference>
<keyword evidence="13" id="KW-1185">Reference proteome</keyword>
<evidence type="ECO:0000256" key="1">
    <source>
        <dbReference type="ARBA" id="ARBA00004771"/>
    </source>
</evidence>
<keyword evidence="8" id="KW-0443">Lipid metabolism</keyword>
<dbReference type="SUPFAM" id="SSF52777">
    <property type="entry name" value="CoA-dependent acyltransferases"/>
    <property type="match status" value="1"/>
</dbReference>
<evidence type="ECO:0000256" key="3">
    <source>
        <dbReference type="ARBA" id="ARBA00009587"/>
    </source>
</evidence>